<feature type="compositionally biased region" description="Low complexity" evidence="1">
    <location>
        <begin position="62"/>
        <end position="85"/>
    </location>
</feature>
<feature type="transmembrane region" description="Helical" evidence="2">
    <location>
        <begin position="1426"/>
        <end position="1445"/>
    </location>
</feature>
<dbReference type="PANTHER" id="PTHR24099:SF11">
    <property type="entry name" value="FIBRONECTIN TYPE III DOMAIN-CONTAINING 3BA-RELATED"/>
    <property type="match status" value="1"/>
</dbReference>
<feature type="compositionally biased region" description="Pro residues" evidence="1">
    <location>
        <begin position="320"/>
        <end position="342"/>
    </location>
</feature>
<feature type="domain" description="Fibronectin type-III" evidence="3">
    <location>
        <begin position="1291"/>
        <end position="1388"/>
    </location>
</feature>
<feature type="region of interest" description="Disordered" evidence="1">
    <location>
        <begin position="18"/>
        <end position="169"/>
    </location>
</feature>
<evidence type="ECO:0000259" key="3">
    <source>
        <dbReference type="PROSITE" id="PS50853"/>
    </source>
</evidence>
<feature type="compositionally biased region" description="Low complexity" evidence="1">
    <location>
        <begin position="157"/>
        <end position="169"/>
    </location>
</feature>
<reference evidence="4" key="1">
    <citation type="submission" date="2017-11" db="EMBL/GenBank/DDBJ databases">
        <title>The sensing device of the deep-sea amphipod.</title>
        <authorList>
            <person name="Kobayashi H."/>
            <person name="Nagahama T."/>
            <person name="Arai W."/>
            <person name="Sasagawa Y."/>
            <person name="Umeda M."/>
            <person name="Hayashi T."/>
            <person name="Nikaido I."/>
            <person name="Watanabe H."/>
            <person name="Oguri K."/>
            <person name="Kitazato H."/>
            <person name="Fujioka K."/>
            <person name="Kido Y."/>
            <person name="Takami H."/>
        </authorList>
    </citation>
    <scope>NUCLEOTIDE SEQUENCE</scope>
    <source>
        <tissue evidence="4">Whole body</tissue>
    </source>
</reference>
<proteinExistence type="evidence at transcript level"/>
<feature type="domain" description="Fibronectin type-III" evidence="3">
    <location>
        <begin position="983"/>
        <end position="1093"/>
    </location>
</feature>
<feature type="compositionally biased region" description="Basic and acidic residues" evidence="1">
    <location>
        <begin position="398"/>
        <end position="409"/>
    </location>
</feature>
<protein>
    <submittedName>
        <fullName evidence="4">Fibronectin type-III domain-containing protein 3A-like isoform X1</fullName>
    </submittedName>
</protein>
<feature type="region of interest" description="Disordered" evidence="1">
    <location>
        <begin position="464"/>
        <end position="498"/>
    </location>
</feature>
<feature type="region of interest" description="Disordered" evidence="1">
    <location>
        <begin position="288"/>
        <end position="349"/>
    </location>
</feature>
<dbReference type="SMART" id="SM00060">
    <property type="entry name" value="FN3"/>
    <property type="match status" value="9"/>
</dbReference>
<evidence type="ECO:0000313" key="4">
    <source>
        <dbReference type="EMBL" id="LAC25104.1"/>
    </source>
</evidence>
<feature type="domain" description="Fibronectin type-III" evidence="3">
    <location>
        <begin position="887"/>
        <end position="981"/>
    </location>
</feature>
<dbReference type="SUPFAM" id="SSF49265">
    <property type="entry name" value="Fibronectin type III"/>
    <property type="match status" value="6"/>
</dbReference>
<dbReference type="Pfam" id="PF00041">
    <property type="entry name" value="fn3"/>
    <property type="match status" value="5"/>
</dbReference>
<keyword evidence="2" id="KW-0812">Transmembrane</keyword>
<feature type="compositionally biased region" description="Polar residues" evidence="1">
    <location>
        <begin position="379"/>
        <end position="394"/>
    </location>
</feature>
<sequence>MLTTTMVAVPGPTCYPDMMHHQQLPPPQPLVALPQQQQSLPPQSMPQQTLVHPAQPAPPLQPQTHQQQQQQQNLPNQTGAASQQQQPPPPPSNSGGPPPPQSSQPANTSSNLAACNNHTSVPPPTIQHSPAHPSLQQHAPGGRPLLHQHPPPPLTVPVPLNHTSLGNTTLTNSTNIPVVTSTIDMAAPIHQYNPNQPPPPYCPPEYYGGEYYPGPPPDYCPPTHMCAVHGVPQGPATVRMVSTNSNPPIALPVQVPPGHVVQQIVDENGTLQHVILSSQFGHMSVCYHGGNGGQPGPPQFYGQPGNPPPTHQGYVTSYQPSPPQYSPVMTPPPLTQPSPPPHNYQQKPDRHIGRQFEKPRHKIYPRQQQQQQQQHYGGPQQSIPPSNASLANTPPLSPKKEDGYRKAENGGEDEAFEDIQAQLAALLSQIPPVQIKNITPRSATLHWKAPPLHLLHQNNNSVSSAVTATDDTDSQQDNLNNSDNTSANSTNNNCNHQHQRHVPLPTEAAATVSYSTDEVSYEVLLNGALITTVNGHTNTLLHDLKPGFEYSVQIWCLCGSVRGSTASVELVFYTPSTVPEKPGPPRLINKTKNNLHIKWVSPRDDGGARITGHVLELMESTGCAADCSNNGAATDDGYTRATGAAHQWREVYRGRGREFTVNKLTPATGYRLRIAAVNQNGPSDWSPELVCTTCGVPPSQPHVPSLERAAVNGLTLAWPRNCPTESYILKMEDSLNGYGFMPVYRGPENVYSCTGLRRNSDYKFRLAAENDNGESPLSDIVCYSTQPEKPGAPTPPSVKGKPRTHYLRLCWSPPSDHGGSCIARYRLTMDKGQGFEVVYVGEHCECDCHELVPGTCYQVKAQAISAGGDGPWSKVNTVTTEPIAPHQCRPPAVSGKPKANLMNLKWECTPCDGGSAVTEYNLEMISSNYDRRMVYTGRNNECTVASLLPGRAYIFLVRAVNRVGPGQWSEPLESVSGAGPPDAPKCPQLSCRSPQTVTASWEAPINNGAKIDSYTIAVAEASLSHPELSESSSMCGDSEITELIFNTATTTSSTTGDVRHLHPDTSYAIRVCAVNSAGMGAFSSHALITTPSSVPSAPTHISTVTTSSSITLEWTEPKCNGDPIQHYVVELVDTGVSRTTIGPMLEFTMPDCEPDTSYRVRVRACNSVGQGSYSTAVKCQTRSLPPAPPVLELVKASYNSFKLSWGDRKQNIYAAQPLTYCLQMEYPNPHNNNKEFYQVYKGTNSAYKITKLDEATDYRLRICASNQAGIGPNSDPVHLRTTRAPPPAPKAPRARERNSENSMACFLVEWSPVRCFNDDPVTYVLQTKIATSKNDYTTVYTGSSTSHVLRQLMSDSLYNVRVCGVRHCGQEELLGGYSSPIVFNTPKVHHAPRQHAHHHHSDTAVTQRGTGSTKFSWRKLSDAKKASVIVIVFSLLAALLAYILAPTLGG</sequence>
<feature type="domain" description="Fibronectin type-III" evidence="3">
    <location>
        <begin position="697"/>
        <end position="788"/>
    </location>
</feature>
<keyword evidence="2" id="KW-1133">Transmembrane helix</keyword>
<dbReference type="PANTHER" id="PTHR24099">
    <property type="entry name" value="E3 UBIQUITIN-PROTEIN LIGASE TRIM36-RELATED"/>
    <property type="match status" value="1"/>
</dbReference>
<feature type="compositionally biased region" description="Low complexity" evidence="1">
    <location>
        <begin position="475"/>
        <end position="495"/>
    </location>
</feature>
<dbReference type="InterPro" id="IPR013783">
    <property type="entry name" value="Ig-like_fold"/>
</dbReference>
<dbReference type="EMBL" id="IACT01005962">
    <property type="protein sequence ID" value="LAC25104.1"/>
    <property type="molecule type" value="mRNA"/>
</dbReference>
<dbReference type="Gene3D" id="2.60.40.10">
    <property type="entry name" value="Immunoglobulins"/>
    <property type="match status" value="9"/>
</dbReference>
<organism evidence="4">
    <name type="scientific">Hirondellea gigas</name>
    <dbReference type="NCBI Taxonomy" id="1518452"/>
    <lineage>
        <taxon>Eukaryota</taxon>
        <taxon>Metazoa</taxon>
        <taxon>Ecdysozoa</taxon>
        <taxon>Arthropoda</taxon>
        <taxon>Crustacea</taxon>
        <taxon>Multicrustacea</taxon>
        <taxon>Malacostraca</taxon>
        <taxon>Eumalacostraca</taxon>
        <taxon>Peracarida</taxon>
        <taxon>Amphipoda</taxon>
        <taxon>Amphilochidea</taxon>
        <taxon>Lysianassida</taxon>
        <taxon>Lysianassidira</taxon>
        <taxon>Lysianassoidea</taxon>
        <taxon>Lysianassidae</taxon>
        <taxon>Hirondellea</taxon>
    </lineage>
</organism>
<feature type="compositionally biased region" description="Low complexity" evidence="1">
    <location>
        <begin position="30"/>
        <end position="54"/>
    </location>
</feature>
<feature type="domain" description="Fibronectin type-III" evidence="3">
    <location>
        <begin position="1094"/>
        <end position="1184"/>
    </location>
</feature>
<feature type="domain" description="Fibronectin type-III" evidence="3">
    <location>
        <begin position="1185"/>
        <end position="1284"/>
    </location>
</feature>
<evidence type="ECO:0000256" key="1">
    <source>
        <dbReference type="SAM" id="MobiDB-lite"/>
    </source>
</evidence>
<dbReference type="InterPro" id="IPR050617">
    <property type="entry name" value="E3_ligase_FN3/SPRY"/>
</dbReference>
<evidence type="ECO:0000256" key="2">
    <source>
        <dbReference type="SAM" id="Phobius"/>
    </source>
</evidence>
<accession>A0A6A7G3P9</accession>
<feature type="compositionally biased region" description="Basic residues" evidence="1">
    <location>
        <begin position="1390"/>
        <end position="1400"/>
    </location>
</feature>
<dbReference type="PROSITE" id="PS50853">
    <property type="entry name" value="FN3"/>
    <property type="match status" value="8"/>
</dbReference>
<feature type="domain" description="Fibronectin type-III" evidence="3">
    <location>
        <begin position="792"/>
        <end position="883"/>
    </location>
</feature>
<feature type="region of interest" description="Disordered" evidence="1">
    <location>
        <begin position="1273"/>
        <end position="1297"/>
    </location>
</feature>
<keyword evidence="2" id="KW-0472">Membrane</keyword>
<dbReference type="InterPro" id="IPR036116">
    <property type="entry name" value="FN3_sf"/>
</dbReference>
<feature type="region of interest" description="Disordered" evidence="1">
    <location>
        <begin position="1390"/>
        <end position="1410"/>
    </location>
</feature>
<feature type="compositionally biased region" description="Pro residues" evidence="1">
    <location>
        <begin position="86"/>
        <end position="102"/>
    </location>
</feature>
<dbReference type="CDD" id="cd00063">
    <property type="entry name" value="FN3"/>
    <property type="match status" value="8"/>
</dbReference>
<dbReference type="InterPro" id="IPR003961">
    <property type="entry name" value="FN3_dom"/>
</dbReference>
<feature type="compositionally biased region" description="Polar residues" evidence="1">
    <location>
        <begin position="111"/>
        <end position="120"/>
    </location>
</feature>
<name>A0A6A7G3P9_9CRUS</name>
<feature type="domain" description="Fibronectin type-III" evidence="3">
    <location>
        <begin position="581"/>
        <end position="696"/>
    </location>
</feature>
<feature type="region of interest" description="Disordered" evidence="1">
    <location>
        <begin position="363"/>
        <end position="410"/>
    </location>
</feature>